<keyword evidence="3 5" id="KW-0732">Signal</keyword>
<evidence type="ECO:0000256" key="2">
    <source>
        <dbReference type="ARBA" id="ARBA00022525"/>
    </source>
</evidence>
<keyword evidence="8" id="KW-1185">Reference proteome</keyword>
<feature type="chain" id="PRO_5040562951" evidence="5">
    <location>
        <begin position="36"/>
        <end position="95"/>
    </location>
</feature>
<dbReference type="Proteomes" id="UP000053555">
    <property type="component" value="Unassembled WGS sequence"/>
</dbReference>
<name>A0A0B2RWU4_GLYSO</name>
<proteinExistence type="predicted"/>
<accession>A0A0B2RWU4</accession>
<dbReference type="AlphaFoldDB" id="A0A0B2RWU4"/>
<sequence>MANYHSSKSLHLPCKTLSLVVLLFVYLLLIGSCDAIRMGQTMKLNERREILKGKHNNQHGFPYKSMVFNFFPKGSVPPSGPSKRHNAVVDSTPNN</sequence>
<keyword evidence="2" id="KW-0964">Secreted</keyword>
<dbReference type="GO" id="GO:0005576">
    <property type="term" value="C:extracellular region"/>
    <property type="evidence" value="ECO:0007669"/>
    <property type="project" value="UniProtKB-SubCell"/>
</dbReference>
<gene>
    <name evidence="7" type="ORF">D0Y65_003795</name>
    <name evidence="6" type="ORF">glysoja_034386</name>
</gene>
<evidence type="ECO:0000313" key="8">
    <source>
        <dbReference type="Proteomes" id="UP000289340"/>
    </source>
</evidence>
<protein>
    <submittedName>
        <fullName evidence="6">Uncharacterized protein</fullName>
    </submittedName>
</protein>
<dbReference type="PANTHER" id="PTHR33599:SF20">
    <property type="entry name" value="PROTEIN IDA"/>
    <property type="match status" value="1"/>
</dbReference>
<dbReference type="GO" id="GO:0010227">
    <property type="term" value="P:floral organ abscission"/>
    <property type="evidence" value="ECO:0007669"/>
    <property type="project" value="InterPro"/>
</dbReference>
<dbReference type="Proteomes" id="UP000289340">
    <property type="component" value="Chromosome 2"/>
</dbReference>
<evidence type="ECO:0000256" key="1">
    <source>
        <dbReference type="ARBA" id="ARBA00004239"/>
    </source>
</evidence>
<evidence type="ECO:0000256" key="3">
    <source>
        <dbReference type="ARBA" id="ARBA00022729"/>
    </source>
</evidence>
<dbReference type="InterPro" id="IPR039639">
    <property type="entry name" value="IDA-like"/>
</dbReference>
<dbReference type="EMBL" id="KN646955">
    <property type="protein sequence ID" value="KHN37520.1"/>
    <property type="molecule type" value="Genomic_DNA"/>
</dbReference>
<reference evidence="7 8" key="2">
    <citation type="submission" date="2018-09" db="EMBL/GenBank/DDBJ databases">
        <title>A high-quality reference genome of wild soybean provides a powerful tool to mine soybean genomes.</title>
        <authorList>
            <person name="Xie M."/>
            <person name="Chung C.Y.L."/>
            <person name="Li M.-W."/>
            <person name="Wong F.-L."/>
            <person name="Chan T.-F."/>
            <person name="Lam H.-M."/>
        </authorList>
    </citation>
    <scope>NUCLEOTIDE SEQUENCE [LARGE SCALE GENOMIC DNA]</scope>
    <source>
        <strain evidence="8">cv. W05</strain>
        <tissue evidence="7">Hypocotyl of etiolated seedlings</tissue>
    </source>
</reference>
<evidence type="ECO:0000313" key="7">
    <source>
        <dbReference type="EMBL" id="RZC24763.1"/>
    </source>
</evidence>
<dbReference type="PANTHER" id="PTHR33599">
    <property type="entry name" value="PROTEIN IDA-LIKE 5"/>
    <property type="match status" value="1"/>
</dbReference>
<organism evidence="6">
    <name type="scientific">Glycine soja</name>
    <name type="common">Wild soybean</name>
    <dbReference type="NCBI Taxonomy" id="3848"/>
    <lineage>
        <taxon>Eukaryota</taxon>
        <taxon>Viridiplantae</taxon>
        <taxon>Streptophyta</taxon>
        <taxon>Embryophyta</taxon>
        <taxon>Tracheophyta</taxon>
        <taxon>Spermatophyta</taxon>
        <taxon>Magnoliopsida</taxon>
        <taxon>eudicotyledons</taxon>
        <taxon>Gunneridae</taxon>
        <taxon>Pentapetalae</taxon>
        <taxon>rosids</taxon>
        <taxon>fabids</taxon>
        <taxon>Fabales</taxon>
        <taxon>Fabaceae</taxon>
        <taxon>Papilionoideae</taxon>
        <taxon>50 kb inversion clade</taxon>
        <taxon>NPAAA clade</taxon>
        <taxon>indigoferoid/millettioid clade</taxon>
        <taxon>Phaseoleae</taxon>
        <taxon>Glycine</taxon>
        <taxon>Glycine subgen. Soja</taxon>
    </lineage>
</organism>
<comment type="subcellular location">
    <subcellularLocation>
        <location evidence="1">Secreted</location>
        <location evidence="1">Extracellular space</location>
    </subcellularLocation>
</comment>
<dbReference type="EMBL" id="QZWG01000002">
    <property type="protein sequence ID" value="RZC24763.1"/>
    <property type="molecule type" value="Genomic_DNA"/>
</dbReference>
<feature type="signal peptide" evidence="5">
    <location>
        <begin position="1"/>
        <end position="35"/>
    </location>
</feature>
<reference evidence="6" key="1">
    <citation type="submission" date="2014-07" db="EMBL/GenBank/DDBJ databases">
        <title>Identification of a novel salt tolerance gene in wild soybean by whole-genome sequencing.</title>
        <authorList>
            <person name="Lam H.-M."/>
            <person name="Qi X."/>
            <person name="Li M.-W."/>
            <person name="Liu X."/>
            <person name="Xie M."/>
            <person name="Ni M."/>
            <person name="Xu X."/>
        </authorList>
    </citation>
    <scope>NUCLEOTIDE SEQUENCE [LARGE SCALE GENOMIC DNA]</scope>
    <source>
        <tissue evidence="6">Root</tissue>
    </source>
</reference>
<evidence type="ECO:0000256" key="5">
    <source>
        <dbReference type="SAM" id="SignalP"/>
    </source>
</evidence>
<evidence type="ECO:0000313" key="6">
    <source>
        <dbReference type="EMBL" id="KHN37520.1"/>
    </source>
</evidence>
<feature type="region of interest" description="Disordered" evidence="4">
    <location>
        <begin position="75"/>
        <end position="95"/>
    </location>
</feature>
<evidence type="ECO:0000256" key="4">
    <source>
        <dbReference type="SAM" id="MobiDB-lite"/>
    </source>
</evidence>